<protein>
    <submittedName>
        <fullName evidence="2">Uncharacterized protein</fullName>
    </submittedName>
</protein>
<evidence type="ECO:0000313" key="2">
    <source>
        <dbReference type="EMBL" id="KAJ3744789.1"/>
    </source>
</evidence>
<feature type="compositionally biased region" description="Basic and acidic residues" evidence="1">
    <location>
        <begin position="23"/>
        <end position="32"/>
    </location>
</feature>
<feature type="compositionally biased region" description="Polar residues" evidence="1">
    <location>
        <begin position="1"/>
        <end position="19"/>
    </location>
</feature>
<organism evidence="2 3">
    <name type="scientific">Lentinula detonsa</name>
    <dbReference type="NCBI Taxonomy" id="2804962"/>
    <lineage>
        <taxon>Eukaryota</taxon>
        <taxon>Fungi</taxon>
        <taxon>Dikarya</taxon>
        <taxon>Basidiomycota</taxon>
        <taxon>Agaricomycotina</taxon>
        <taxon>Agaricomycetes</taxon>
        <taxon>Agaricomycetidae</taxon>
        <taxon>Agaricales</taxon>
        <taxon>Marasmiineae</taxon>
        <taxon>Omphalotaceae</taxon>
        <taxon>Lentinula</taxon>
    </lineage>
</organism>
<evidence type="ECO:0000313" key="3">
    <source>
        <dbReference type="Proteomes" id="UP001142393"/>
    </source>
</evidence>
<gene>
    <name evidence="2" type="ORF">DFH05DRAFT_1490826</name>
</gene>
<name>A0A9W8P1F3_9AGAR</name>
<sequence length="108" mass="11711">MSGLNQPNFARTVEQTNQGIVDGRPEGREPERASVTLDTVVDKDASLPNAQHSYDAHTSASQTLNGATSADVYDSIGKPGSGMSSRELHHNGMPGRKKQEMGEMQWQK</sequence>
<evidence type="ECO:0000256" key="1">
    <source>
        <dbReference type="SAM" id="MobiDB-lite"/>
    </source>
</evidence>
<proteinExistence type="predicted"/>
<dbReference type="Proteomes" id="UP001142393">
    <property type="component" value="Unassembled WGS sequence"/>
</dbReference>
<comment type="caution">
    <text evidence="2">The sequence shown here is derived from an EMBL/GenBank/DDBJ whole genome shotgun (WGS) entry which is preliminary data.</text>
</comment>
<reference evidence="2 3" key="1">
    <citation type="journal article" date="2023" name="Proc. Natl. Acad. Sci. U.S.A.">
        <title>A global phylogenomic analysis of the shiitake genus Lentinula.</title>
        <authorList>
            <person name="Sierra-Patev S."/>
            <person name="Min B."/>
            <person name="Naranjo-Ortiz M."/>
            <person name="Looney B."/>
            <person name="Konkel Z."/>
            <person name="Slot J.C."/>
            <person name="Sakamoto Y."/>
            <person name="Steenwyk J.L."/>
            <person name="Rokas A."/>
            <person name="Carro J."/>
            <person name="Camarero S."/>
            <person name="Ferreira P."/>
            <person name="Molpeceres G."/>
            <person name="Ruiz-Duenas F.J."/>
            <person name="Serrano A."/>
            <person name="Henrissat B."/>
            <person name="Drula E."/>
            <person name="Hughes K.W."/>
            <person name="Mata J.L."/>
            <person name="Ishikawa N.K."/>
            <person name="Vargas-Isla R."/>
            <person name="Ushijima S."/>
            <person name="Smith C.A."/>
            <person name="Donoghue J."/>
            <person name="Ahrendt S."/>
            <person name="Andreopoulos W."/>
            <person name="He G."/>
            <person name="LaButti K."/>
            <person name="Lipzen A."/>
            <person name="Ng V."/>
            <person name="Riley R."/>
            <person name="Sandor L."/>
            <person name="Barry K."/>
            <person name="Martinez A.T."/>
            <person name="Xiao Y."/>
            <person name="Gibbons J.G."/>
            <person name="Terashima K."/>
            <person name="Grigoriev I.V."/>
            <person name="Hibbett D."/>
        </authorList>
    </citation>
    <scope>NUCLEOTIDE SEQUENCE [LARGE SCALE GENOMIC DNA]</scope>
    <source>
        <strain evidence="2 3">TFB7810</strain>
    </source>
</reference>
<feature type="region of interest" description="Disordered" evidence="1">
    <location>
        <begin position="1"/>
        <end position="108"/>
    </location>
</feature>
<keyword evidence="3" id="KW-1185">Reference proteome</keyword>
<dbReference type="EMBL" id="JANVFU010000006">
    <property type="protein sequence ID" value="KAJ3744789.1"/>
    <property type="molecule type" value="Genomic_DNA"/>
</dbReference>
<dbReference type="AlphaFoldDB" id="A0A9W8P1F3"/>
<accession>A0A9W8P1F3</accession>
<feature type="compositionally biased region" description="Polar residues" evidence="1">
    <location>
        <begin position="48"/>
        <end position="68"/>
    </location>
</feature>